<dbReference type="EMBL" id="GBRH01249369">
    <property type="protein sequence ID" value="JAD48526.1"/>
    <property type="molecule type" value="Transcribed_RNA"/>
</dbReference>
<proteinExistence type="predicted"/>
<sequence length="82" mass="8274">MALSCKEGAASATHDTRGSIVWGFSARTAQGALVCPLDALDPDNSTSASRTSDVAAASPLAASKSPARARTAPERLIVSESS</sequence>
<evidence type="ECO:0000313" key="2">
    <source>
        <dbReference type="EMBL" id="JAD48526.1"/>
    </source>
</evidence>
<feature type="compositionally biased region" description="Polar residues" evidence="1">
    <location>
        <begin position="43"/>
        <end position="52"/>
    </location>
</feature>
<protein>
    <submittedName>
        <fullName evidence="2">Uncharacterized protein</fullName>
    </submittedName>
</protein>
<name>A0A0A9ABR9_ARUDO</name>
<reference evidence="2" key="1">
    <citation type="submission" date="2014-09" db="EMBL/GenBank/DDBJ databases">
        <authorList>
            <person name="Magalhaes I.L.F."/>
            <person name="Oliveira U."/>
            <person name="Santos F.R."/>
            <person name="Vidigal T.H.D.A."/>
            <person name="Brescovit A.D."/>
            <person name="Santos A.J."/>
        </authorList>
    </citation>
    <scope>NUCLEOTIDE SEQUENCE</scope>
    <source>
        <tissue evidence="2">Shoot tissue taken approximately 20 cm above the soil surface</tissue>
    </source>
</reference>
<feature type="compositionally biased region" description="Low complexity" evidence="1">
    <location>
        <begin position="55"/>
        <end position="70"/>
    </location>
</feature>
<reference evidence="2" key="2">
    <citation type="journal article" date="2015" name="Data Brief">
        <title>Shoot transcriptome of the giant reed, Arundo donax.</title>
        <authorList>
            <person name="Barrero R.A."/>
            <person name="Guerrero F.D."/>
            <person name="Moolhuijzen P."/>
            <person name="Goolsby J.A."/>
            <person name="Tidwell J."/>
            <person name="Bellgard S.E."/>
            <person name="Bellgard M.I."/>
        </authorList>
    </citation>
    <scope>NUCLEOTIDE SEQUENCE</scope>
    <source>
        <tissue evidence="2">Shoot tissue taken approximately 20 cm above the soil surface</tissue>
    </source>
</reference>
<evidence type="ECO:0000256" key="1">
    <source>
        <dbReference type="SAM" id="MobiDB-lite"/>
    </source>
</evidence>
<feature type="region of interest" description="Disordered" evidence="1">
    <location>
        <begin position="39"/>
        <end position="82"/>
    </location>
</feature>
<organism evidence="2">
    <name type="scientific">Arundo donax</name>
    <name type="common">Giant reed</name>
    <name type="synonym">Donax arundinaceus</name>
    <dbReference type="NCBI Taxonomy" id="35708"/>
    <lineage>
        <taxon>Eukaryota</taxon>
        <taxon>Viridiplantae</taxon>
        <taxon>Streptophyta</taxon>
        <taxon>Embryophyta</taxon>
        <taxon>Tracheophyta</taxon>
        <taxon>Spermatophyta</taxon>
        <taxon>Magnoliopsida</taxon>
        <taxon>Liliopsida</taxon>
        <taxon>Poales</taxon>
        <taxon>Poaceae</taxon>
        <taxon>PACMAD clade</taxon>
        <taxon>Arundinoideae</taxon>
        <taxon>Arundineae</taxon>
        <taxon>Arundo</taxon>
    </lineage>
</organism>
<accession>A0A0A9ABR9</accession>
<dbReference type="AlphaFoldDB" id="A0A0A9ABR9"/>